<keyword evidence="2" id="KW-1185">Reference proteome</keyword>
<protein>
    <submittedName>
        <fullName evidence="1">Uncharacterized protein</fullName>
    </submittedName>
</protein>
<evidence type="ECO:0000313" key="1">
    <source>
        <dbReference type="EMBL" id="GGZ49774.1"/>
    </source>
</evidence>
<dbReference type="GeneID" id="94368569"/>
<accession>A0ABQ3BPS9</accession>
<evidence type="ECO:0000313" key="2">
    <source>
        <dbReference type="Proteomes" id="UP000615593"/>
    </source>
</evidence>
<dbReference type="RefSeq" id="WP_027883910.1">
    <property type="nucleotide sequence ID" value="NZ_BMWY01000002.1"/>
</dbReference>
<dbReference type="Proteomes" id="UP000615593">
    <property type="component" value="Unassembled WGS sequence"/>
</dbReference>
<name>A0ABQ3BPS9_9FLAO</name>
<dbReference type="EMBL" id="BMWY01000002">
    <property type="protein sequence ID" value="GGZ49774.1"/>
    <property type="molecule type" value="Genomic_DNA"/>
</dbReference>
<sequence length="245" mass="27617">MAYLGKSNRLKGSLGNLVFRELNGKTIVQRKPKKNTVKQTRPTQLAAVDFGSASTTAKKIRIGVKTYSRDLGDAQSFCRLRTRVQLAARTDNSAPSGARKLWEGNPALLEGFEYNLHSPYERYVPGIAPELSLVNQQLQVSVEAFSPKQALTWPKGASKAKLCFWMAVHRPKDDLSIQEALFSVEVTSDQDAITESHFTSETISENCWVFLWTGIVYYSYNAVFGWESMNHKKLQPLRLWKVLQA</sequence>
<gene>
    <name evidence="1" type="ORF">GCM10008088_09040</name>
</gene>
<organism evidence="1 2">
    <name type="scientific">Mesonia mobilis</name>
    <dbReference type="NCBI Taxonomy" id="369791"/>
    <lineage>
        <taxon>Bacteria</taxon>
        <taxon>Pseudomonadati</taxon>
        <taxon>Bacteroidota</taxon>
        <taxon>Flavobacteriia</taxon>
        <taxon>Flavobacteriales</taxon>
        <taxon>Flavobacteriaceae</taxon>
        <taxon>Mesonia</taxon>
    </lineage>
</organism>
<proteinExistence type="predicted"/>
<comment type="caution">
    <text evidence="1">The sequence shown here is derived from an EMBL/GenBank/DDBJ whole genome shotgun (WGS) entry which is preliminary data.</text>
</comment>
<reference evidence="2" key="1">
    <citation type="journal article" date="2019" name="Int. J. Syst. Evol. Microbiol.">
        <title>The Global Catalogue of Microorganisms (GCM) 10K type strain sequencing project: providing services to taxonomists for standard genome sequencing and annotation.</title>
        <authorList>
            <consortium name="The Broad Institute Genomics Platform"/>
            <consortium name="The Broad Institute Genome Sequencing Center for Infectious Disease"/>
            <person name="Wu L."/>
            <person name="Ma J."/>
        </authorList>
    </citation>
    <scope>NUCLEOTIDE SEQUENCE [LARGE SCALE GENOMIC DNA]</scope>
    <source>
        <strain evidence="2">KCTC 12708</strain>
    </source>
</reference>